<feature type="compositionally biased region" description="Polar residues" evidence="1">
    <location>
        <begin position="1"/>
        <end position="14"/>
    </location>
</feature>
<dbReference type="InterPro" id="IPR007899">
    <property type="entry name" value="CHAD_dom"/>
</dbReference>
<dbReference type="Gene3D" id="2.40.320.10">
    <property type="entry name" value="Hypothetical Protein Pfu-838710-001"/>
    <property type="match status" value="1"/>
</dbReference>
<proteinExistence type="predicted"/>
<evidence type="ECO:0000313" key="5">
    <source>
        <dbReference type="Proteomes" id="UP000451860"/>
    </source>
</evidence>
<evidence type="ECO:0000259" key="3">
    <source>
        <dbReference type="PROSITE" id="PS51708"/>
    </source>
</evidence>
<dbReference type="OrthoDB" id="9777271at2"/>
<dbReference type="InterPro" id="IPR038186">
    <property type="entry name" value="CHAD_dom_sf"/>
</dbReference>
<dbReference type="EMBL" id="WHJE01000116">
    <property type="protein sequence ID" value="KAE8762864.1"/>
    <property type="molecule type" value="Genomic_DNA"/>
</dbReference>
<feature type="region of interest" description="Disordered" evidence="1">
    <location>
        <begin position="1"/>
        <end position="88"/>
    </location>
</feature>
<feature type="compositionally biased region" description="Basic residues" evidence="1">
    <location>
        <begin position="58"/>
        <end position="67"/>
    </location>
</feature>
<dbReference type="PROSITE" id="PS51707">
    <property type="entry name" value="CYTH"/>
    <property type="match status" value="1"/>
</dbReference>
<evidence type="ECO:0000313" key="4">
    <source>
        <dbReference type="EMBL" id="KAE8762864.1"/>
    </source>
</evidence>
<dbReference type="Pfam" id="PF05235">
    <property type="entry name" value="CHAD"/>
    <property type="match status" value="1"/>
</dbReference>
<dbReference type="PROSITE" id="PS51708">
    <property type="entry name" value="CHAD"/>
    <property type="match status" value="1"/>
</dbReference>
<dbReference type="AlphaFoldDB" id="A0A7J5UL38"/>
<gene>
    <name evidence="4" type="ORF">GB883_17160</name>
</gene>
<dbReference type="PANTHER" id="PTHR39339:SF1">
    <property type="entry name" value="CHAD DOMAIN-CONTAINING PROTEIN"/>
    <property type="match status" value="1"/>
</dbReference>
<feature type="compositionally biased region" description="Low complexity" evidence="1">
    <location>
        <begin position="19"/>
        <end position="31"/>
    </location>
</feature>
<protein>
    <submittedName>
        <fullName evidence="4">CHAD domain-containing protein</fullName>
    </submittedName>
</protein>
<dbReference type="SMART" id="SM00880">
    <property type="entry name" value="CHAD"/>
    <property type="match status" value="1"/>
</dbReference>
<organism evidence="4 5">
    <name type="scientific">Georgenia thermotolerans</name>
    <dbReference type="NCBI Taxonomy" id="527326"/>
    <lineage>
        <taxon>Bacteria</taxon>
        <taxon>Bacillati</taxon>
        <taxon>Actinomycetota</taxon>
        <taxon>Actinomycetes</taxon>
        <taxon>Micrococcales</taxon>
        <taxon>Bogoriellaceae</taxon>
        <taxon>Georgenia</taxon>
    </lineage>
</organism>
<reference evidence="4 5" key="1">
    <citation type="submission" date="2019-10" db="EMBL/GenBank/DDBJ databases">
        <title>Georgenia wutianyii sp. nov. and Georgenia yuyongxinii sp. nov. isolated from plateau pika (Ochotona curzoniae) in the Qinghai-Tibet plateau of China.</title>
        <authorList>
            <person name="Tian Z."/>
        </authorList>
    </citation>
    <scope>NUCLEOTIDE SEQUENCE [LARGE SCALE GENOMIC DNA]</scope>
    <source>
        <strain evidence="4 5">DSM 21501</strain>
    </source>
</reference>
<name>A0A7J5UL38_9MICO</name>
<comment type="caution">
    <text evidence="4">The sequence shown here is derived from an EMBL/GenBank/DDBJ whole genome shotgun (WGS) entry which is preliminary data.</text>
</comment>
<accession>A0A7J5UL38</accession>
<dbReference type="Gene3D" id="1.40.20.10">
    <property type="entry name" value="CHAD domain"/>
    <property type="match status" value="1"/>
</dbReference>
<dbReference type="Proteomes" id="UP000451860">
    <property type="component" value="Unassembled WGS sequence"/>
</dbReference>
<keyword evidence="5" id="KW-1185">Reference proteome</keyword>
<dbReference type="PANTHER" id="PTHR39339">
    <property type="entry name" value="SLR1444 PROTEIN"/>
    <property type="match status" value="1"/>
</dbReference>
<dbReference type="Pfam" id="PF01928">
    <property type="entry name" value="CYTH"/>
    <property type="match status" value="1"/>
</dbReference>
<dbReference type="InterPro" id="IPR023577">
    <property type="entry name" value="CYTH_domain"/>
</dbReference>
<feature type="domain" description="CHAD" evidence="3">
    <location>
        <begin position="293"/>
        <end position="580"/>
    </location>
</feature>
<evidence type="ECO:0000259" key="2">
    <source>
        <dbReference type="PROSITE" id="PS51707"/>
    </source>
</evidence>
<evidence type="ECO:0000256" key="1">
    <source>
        <dbReference type="SAM" id="MobiDB-lite"/>
    </source>
</evidence>
<dbReference type="SMART" id="SM01118">
    <property type="entry name" value="CYTH"/>
    <property type="match status" value="1"/>
</dbReference>
<dbReference type="InterPro" id="IPR033469">
    <property type="entry name" value="CYTH-like_dom_sf"/>
</dbReference>
<dbReference type="CDD" id="cd07374">
    <property type="entry name" value="CYTH-like_Pase"/>
    <property type="match status" value="1"/>
</dbReference>
<dbReference type="SUPFAM" id="SSF55154">
    <property type="entry name" value="CYTH-like phosphatases"/>
    <property type="match status" value="1"/>
</dbReference>
<sequence length="584" mass="62459">MPTPGKSVSTTSTAPCFHRAAAPARLRVPPVTGRERRERPPAHLPPPTRPPAFGTRRPLGRCRHRRPGGGARSPGPGRHIVSGTEPVSVPEVERKYVLRPGQSLPPPDGLPATARPPSVDTLTAQYFDTRDLRLLRLGVTLRRREGGPDAGWHLKIPAGTGAGGAPARTEVRLGLAAGTGPPEPLVELLTGVTRREPLVPVAHITTERLRRELVDAGGRPQAEVVEDRVRAVVGGHAGAQRWREIEVEDVVGDGAVADVLSARLAAAGIERSASPSKLHHAVSAADGSALPAPPAQEGVLRGYLRRELEHLVLADVGVRRDVPESVHAMRKASRRLRSALRAYAPVVGLAERADALEDELRWLGHRLSEARDVEVQRARLAARVAAIAAPGHETAPACLEAYFDERGAAAREHVVAALDSERYLGLLGDLEALVGDLAGPDGRDLRRGDVARPLRRLTKKVTGRLRDVEAAPAPAERDAAVHRVRKAAKRLRYAVEVAEPLAPKKAGRALNRLDDLQDLLGEFQDAVVAREHLARAAGQGTTAGATGLTLGVAYQQETGVAEAQVACLGRGWKRALKRVRPLCS</sequence>
<feature type="domain" description="CYTH" evidence="2">
    <location>
        <begin position="89"/>
        <end position="285"/>
    </location>
</feature>